<reference evidence="2 3" key="1">
    <citation type="submission" date="2019-03" db="EMBL/GenBank/DDBJ databases">
        <title>Genomic Encyclopedia of Type Strains, Phase IV (KMG-IV): sequencing the most valuable type-strain genomes for metagenomic binning, comparative biology and taxonomic classification.</title>
        <authorList>
            <person name="Goeker M."/>
        </authorList>
    </citation>
    <scope>NUCLEOTIDE SEQUENCE [LARGE SCALE GENOMIC DNA]</scope>
    <source>
        <strain evidence="2 3">DSM 18577</strain>
    </source>
</reference>
<evidence type="ECO:0000259" key="1">
    <source>
        <dbReference type="Pfam" id="PF17194"/>
    </source>
</evidence>
<evidence type="ECO:0000313" key="3">
    <source>
        <dbReference type="Proteomes" id="UP000295565"/>
    </source>
</evidence>
<accession>A0A4R1J7M9</accession>
<dbReference type="Pfam" id="PF11459">
    <property type="entry name" value="AbiEi_3"/>
    <property type="match status" value="1"/>
</dbReference>
<feature type="domain" description="Transcriptional regulator AbiEi antitoxin N-terminal" evidence="1">
    <location>
        <begin position="8"/>
        <end position="94"/>
    </location>
</feature>
<dbReference type="AlphaFoldDB" id="A0A4R1J7M9"/>
<sequence length="257" mass="29289">MLNTEARQQLQKMLPLDMIATKSWLKAQGFNRHFLDNAVRSQTLFPLAAGVYARQGARLSWKGIVASLQRMSDAPVHVGGLSALEEEGLSHYLSKGEKTRIHLYSAKMLPQWLDRIDTPTQFEWHGTRRLWPETLMRDNKYLRQATWQASLPPLQYSCPEKAILELLAAVPNAISFEHADQLMQGLHNLSPRKLNNLLKTCSSIKVKRLFLWLAGRHQHSWLKHLTPEQCALGSGKRLIAKGGKLDPTWQITVPKEM</sequence>
<keyword evidence="3" id="KW-1185">Reference proteome</keyword>
<dbReference type="InterPro" id="IPR021561">
    <property type="entry name" value="AbiEi_3"/>
</dbReference>
<evidence type="ECO:0000313" key="2">
    <source>
        <dbReference type="EMBL" id="TCK46397.1"/>
    </source>
</evidence>
<dbReference type="InterPro" id="IPR033455">
    <property type="entry name" value="AbiEi_3_N"/>
</dbReference>
<organism evidence="2 3">
    <name type="scientific">Celerinatantimonas diazotrophica</name>
    <dbReference type="NCBI Taxonomy" id="412034"/>
    <lineage>
        <taxon>Bacteria</taxon>
        <taxon>Pseudomonadati</taxon>
        <taxon>Pseudomonadota</taxon>
        <taxon>Gammaproteobacteria</taxon>
        <taxon>Celerinatantimonadaceae</taxon>
        <taxon>Celerinatantimonas</taxon>
    </lineage>
</organism>
<protein>
    <submittedName>
        <fullName evidence="2">Transcriptional regulator with AbiEi antitoxin domain of type IV toxin-antitoxin system</fullName>
    </submittedName>
</protein>
<gene>
    <name evidence="2" type="ORF">EV690_3676</name>
</gene>
<dbReference type="Proteomes" id="UP000295565">
    <property type="component" value="Unassembled WGS sequence"/>
</dbReference>
<name>A0A4R1J7M9_9GAMM</name>
<dbReference type="OrthoDB" id="1550938at2"/>
<dbReference type="RefSeq" id="WP_131914396.1">
    <property type="nucleotide sequence ID" value="NZ_OU594967.1"/>
</dbReference>
<comment type="caution">
    <text evidence="2">The sequence shown here is derived from an EMBL/GenBank/DDBJ whole genome shotgun (WGS) entry which is preliminary data.</text>
</comment>
<proteinExistence type="predicted"/>
<dbReference type="EMBL" id="SMGD01000019">
    <property type="protein sequence ID" value="TCK46397.1"/>
    <property type="molecule type" value="Genomic_DNA"/>
</dbReference>
<dbReference type="Pfam" id="PF17194">
    <property type="entry name" value="AbiEi_3_N"/>
    <property type="match status" value="1"/>
</dbReference>